<evidence type="ECO:0000313" key="1">
    <source>
        <dbReference type="EMBL" id="KKL48815.1"/>
    </source>
</evidence>
<name>A0A0F9EV34_9ZZZZ</name>
<accession>A0A0F9EV34</accession>
<proteinExistence type="predicted"/>
<organism evidence="1">
    <name type="scientific">marine sediment metagenome</name>
    <dbReference type="NCBI Taxonomy" id="412755"/>
    <lineage>
        <taxon>unclassified sequences</taxon>
        <taxon>metagenomes</taxon>
        <taxon>ecological metagenomes</taxon>
    </lineage>
</organism>
<dbReference type="EMBL" id="LAZR01033185">
    <property type="protein sequence ID" value="KKL48815.1"/>
    <property type="molecule type" value="Genomic_DNA"/>
</dbReference>
<protein>
    <submittedName>
        <fullName evidence="1">Uncharacterized protein</fullName>
    </submittedName>
</protein>
<gene>
    <name evidence="1" type="ORF">LCGC14_2321770</name>
</gene>
<reference evidence="1" key="1">
    <citation type="journal article" date="2015" name="Nature">
        <title>Complex archaea that bridge the gap between prokaryotes and eukaryotes.</title>
        <authorList>
            <person name="Spang A."/>
            <person name="Saw J.H."/>
            <person name="Jorgensen S.L."/>
            <person name="Zaremba-Niedzwiedzka K."/>
            <person name="Martijn J."/>
            <person name="Lind A.E."/>
            <person name="van Eijk R."/>
            <person name="Schleper C."/>
            <person name="Guy L."/>
            <person name="Ettema T.J."/>
        </authorList>
    </citation>
    <scope>NUCLEOTIDE SEQUENCE</scope>
</reference>
<comment type="caution">
    <text evidence="1">The sequence shown here is derived from an EMBL/GenBank/DDBJ whole genome shotgun (WGS) entry which is preliminary data.</text>
</comment>
<sequence length="73" mass="8676">MNQTNVDIIKGFKSISEVKSVAINPKVHIIVYLEIPFRVLHNSNVKTYVRRKKQELMDKYPDMILEIEYKIKK</sequence>
<dbReference type="AlphaFoldDB" id="A0A0F9EV34"/>